<evidence type="ECO:0000313" key="1">
    <source>
        <dbReference type="EMBL" id="KAA3474380.1"/>
    </source>
</evidence>
<dbReference type="AlphaFoldDB" id="A0A5B6VYK2"/>
<accession>A0A5B6VYK2</accession>
<keyword evidence="1" id="KW-0808">Transferase</keyword>
<keyword evidence="1" id="KW-0695">RNA-directed DNA polymerase</keyword>
<protein>
    <submittedName>
        <fullName evidence="1">Reverse transcriptase</fullName>
    </submittedName>
</protein>
<evidence type="ECO:0000313" key="2">
    <source>
        <dbReference type="Proteomes" id="UP000325315"/>
    </source>
</evidence>
<keyword evidence="2" id="KW-1185">Reference proteome</keyword>
<proteinExistence type="predicted"/>
<dbReference type="OrthoDB" id="1937198at2759"/>
<name>A0A5B6VYK2_9ROSI</name>
<gene>
    <name evidence="1" type="ORF">EPI10_024675</name>
</gene>
<dbReference type="GO" id="GO:0003964">
    <property type="term" value="F:RNA-directed DNA polymerase activity"/>
    <property type="evidence" value="ECO:0007669"/>
    <property type="project" value="UniProtKB-KW"/>
</dbReference>
<dbReference type="Proteomes" id="UP000325315">
    <property type="component" value="Unassembled WGS sequence"/>
</dbReference>
<sequence>MLYKIVSKTVANRFKQVLDYCIDEAQILHSFKQKKIRGKDSFALKLDMSKAYDRVEWGF</sequence>
<comment type="caution">
    <text evidence="1">The sequence shown here is derived from an EMBL/GenBank/DDBJ whole genome shotgun (WGS) entry which is preliminary data.</text>
</comment>
<keyword evidence="1" id="KW-0548">Nucleotidyltransferase</keyword>
<organism evidence="1 2">
    <name type="scientific">Gossypium australe</name>
    <dbReference type="NCBI Taxonomy" id="47621"/>
    <lineage>
        <taxon>Eukaryota</taxon>
        <taxon>Viridiplantae</taxon>
        <taxon>Streptophyta</taxon>
        <taxon>Embryophyta</taxon>
        <taxon>Tracheophyta</taxon>
        <taxon>Spermatophyta</taxon>
        <taxon>Magnoliopsida</taxon>
        <taxon>eudicotyledons</taxon>
        <taxon>Gunneridae</taxon>
        <taxon>Pentapetalae</taxon>
        <taxon>rosids</taxon>
        <taxon>malvids</taxon>
        <taxon>Malvales</taxon>
        <taxon>Malvaceae</taxon>
        <taxon>Malvoideae</taxon>
        <taxon>Gossypium</taxon>
    </lineage>
</organism>
<reference evidence="2" key="1">
    <citation type="journal article" date="2019" name="Plant Biotechnol. J.">
        <title>Genome sequencing of the Australian wild diploid species Gossypium australe highlights disease resistance and delayed gland morphogenesis.</title>
        <authorList>
            <person name="Cai Y."/>
            <person name="Cai X."/>
            <person name="Wang Q."/>
            <person name="Wang P."/>
            <person name="Zhang Y."/>
            <person name="Cai C."/>
            <person name="Xu Y."/>
            <person name="Wang K."/>
            <person name="Zhou Z."/>
            <person name="Wang C."/>
            <person name="Geng S."/>
            <person name="Li B."/>
            <person name="Dong Q."/>
            <person name="Hou Y."/>
            <person name="Wang H."/>
            <person name="Ai P."/>
            <person name="Liu Z."/>
            <person name="Yi F."/>
            <person name="Sun M."/>
            <person name="An G."/>
            <person name="Cheng J."/>
            <person name="Zhang Y."/>
            <person name="Shi Q."/>
            <person name="Xie Y."/>
            <person name="Shi X."/>
            <person name="Chang Y."/>
            <person name="Huang F."/>
            <person name="Chen Y."/>
            <person name="Hong S."/>
            <person name="Mi L."/>
            <person name="Sun Q."/>
            <person name="Zhang L."/>
            <person name="Zhou B."/>
            <person name="Peng R."/>
            <person name="Zhang X."/>
            <person name="Liu F."/>
        </authorList>
    </citation>
    <scope>NUCLEOTIDE SEQUENCE [LARGE SCALE GENOMIC DNA]</scope>
    <source>
        <strain evidence="2">cv. PA1801</strain>
    </source>
</reference>
<dbReference type="EMBL" id="SMMG02000005">
    <property type="protein sequence ID" value="KAA3474380.1"/>
    <property type="molecule type" value="Genomic_DNA"/>
</dbReference>